<dbReference type="PROSITE" id="PS01124">
    <property type="entry name" value="HTH_ARAC_FAMILY_2"/>
    <property type="match status" value="1"/>
</dbReference>
<evidence type="ECO:0000313" key="18">
    <source>
        <dbReference type="Proteomes" id="UP000250831"/>
    </source>
</evidence>
<dbReference type="EMBL" id="QCXX01000001">
    <property type="protein sequence ID" value="PUV26269.1"/>
    <property type="molecule type" value="Genomic_DNA"/>
</dbReference>
<dbReference type="SMART" id="SM00387">
    <property type="entry name" value="HATPase_c"/>
    <property type="match status" value="1"/>
</dbReference>
<dbReference type="InterPro" id="IPR011123">
    <property type="entry name" value="Y_Y_Y"/>
</dbReference>
<dbReference type="Gene3D" id="2.130.10.10">
    <property type="entry name" value="YVTN repeat-like/Quinoprotein amine dehydrogenase"/>
    <property type="match status" value="2"/>
</dbReference>
<dbReference type="GO" id="GO:0003700">
    <property type="term" value="F:DNA-binding transcription factor activity"/>
    <property type="evidence" value="ECO:0007669"/>
    <property type="project" value="InterPro"/>
</dbReference>
<evidence type="ECO:0000256" key="1">
    <source>
        <dbReference type="ARBA" id="ARBA00000085"/>
    </source>
</evidence>
<feature type="domain" description="Response regulatory" evidence="16">
    <location>
        <begin position="1111"/>
        <end position="1226"/>
    </location>
</feature>
<dbReference type="CDD" id="cd00146">
    <property type="entry name" value="PKD"/>
    <property type="match status" value="1"/>
</dbReference>
<dbReference type="CDD" id="cd00082">
    <property type="entry name" value="HisKA"/>
    <property type="match status" value="1"/>
</dbReference>
<dbReference type="Pfam" id="PF00072">
    <property type="entry name" value="Response_reg"/>
    <property type="match status" value="1"/>
</dbReference>
<dbReference type="Proteomes" id="UP000250831">
    <property type="component" value="Unassembled WGS sequence"/>
</dbReference>
<reference evidence="17 18" key="1">
    <citation type="submission" date="2018-04" db="EMBL/GenBank/DDBJ databases">
        <title>Sphingobacterium sp. M46 Genome.</title>
        <authorList>
            <person name="Cheng J."/>
            <person name="Li Y."/>
        </authorList>
    </citation>
    <scope>NUCLEOTIDE SEQUENCE [LARGE SCALE GENOMIC DNA]</scope>
    <source>
        <strain evidence="17 18">M46</strain>
    </source>
</reference>
<dbReference type="CDD" id="cd17574">
    <property type="entry name" value="REC_OmpR"/>
    <property type="match status" value="1"/>
</dbReference>
<dbReference type="PANTHER" id="PTHR43547:SF2">
    <property type="entry name" value="HYBRID SIGNAL TRANSDUCTION HISTIDINE KINASE C"/>
    <property type="match status" value="1"/>
</dbReference>
<evidence type="ECO:0000256" key="8">
    <source>
        <dbReference type="ARBA" id="ARBA00023012"/>
    </source>
</evidence>
<keyword evidence="12" id="KW-1133">Transmembrane helix</keyword>
<evidence type="ECO:0000313" key="17">
    <source>
        <dbReference type="EMBL" id="PUV26269.1"/>
    </source>
</evidence>
<keyword evidence="5" id="KW-0547">Nucleotide-binding</keyword>
<sequence length="1368" mass="155406">MQRCLCFLIACLITIQLTAQTIPIARFSHLTTAEGLSQSTVTCILKDKYGFMWFGTMDGLNKYDGYQFKIYRTKQNNKKSLPNNQIKSLYEDPHGELWIGTMGGGLARYDRDNDSFEHVIKPQIGNNSIDVSVNAILEDSKGNFWVGTYADLYSMDKKTGHLTRYQFRDTKGRAITAVVTSIFEDDRRNLWVGTENGLILLNKETQRSTYFTSTGARGALSNNKINVITQDGDGYLWVGTYGGLNRFDYRTNTFTTYRKEQGNSKAISNNVVLSIVPGGEHKLWVGTEEALELFDCQTGHFTHYQNNFADEESLNHNSIYALLLDKEGILWIGTFAGGINKYDLNHTYFQVFKNFHVTSGQSTSTITSFAEQADGDIWVGSDGGSLNLWKRATNEFIHWDPNDKMGLNSFSVLSLLTTRDKKSLWIGTYERGLKRLDLSTGTFSHFYSGKGPLQLSNNTIYALTEDRQGNIWLGTNGGGVNIIQKNTPEIRKHRADGQAHALNNNYIRAFYEDDNGDMWIATYGGGINIYHPADNRFTCYNRANSNLQSDIINTIYGDSDRNIWIGTIDGGLHRFDRQRKTFVNYREEQGLPSNVINSIVEDNNRHLWISTNNGVSQYSLDQHTFSNYNRYNGLQGKEFLAGADLKTSKGEILFGGNNGFNVLHMANIRRNVHAPPVIFTDFQLFNRPVVIGAENSPLTRNINETKELVLDYDQTVFTIEFAALGYTIPEQNQYAYLLEGFDKEWNYVGNNRRATYTNLDAGTYTFKVRAANSDGIWNSKEAILKIVVAPPFWRTAWAYCLYGLITAVILYLLFLEIKSREKLKNDVLLERLAAKKNEEINAIKVNFFTNISHELRTPLSLILDPLRKIIHQDISMDQVKTYSRLVYKNADRLLNLVNQLLDFRRLENGAASFKAHTVNVVELINEICEAFKERAQVREIDFSTRYASPVIRLSIDEDKFEKILSNLLSNAFKFTPNGGKIEVAVERSETVVEIHVIDNGIGIPESDRERIFEIFYKVDGVHPYENKSSGIGLALTKELVELHGGKITVQSEVGRGSDFTVHLATQGTILQDKDDAFVARYEELLSPLFRQETEQIQASETDTHLKEDRPIVLLIEDNPDLQAYIRHELSAYFEILSATNGLDGLELARQSVPDLVVSDIMMPKMNGLQVCQELKADERTSHIPIVLLTAKQTDDNKIEGYTHGADAYIPKPFAMDLLIARITNLLLSRRKLRELFDSTHRQDTSGKLPELNNLGAIDRDFLQKVEHLVEENLNNKGFNVDLLAELLHMSRRQLYRKIKALTNQGVQEYILGVSLKHARNMLLTGKYTIAEIAYRVGFSEPSNFSRSFSKYFGMSPKNYLEWAEKQNN</sequence>
<dbReference type="Pfam" id="PF07494">
    <property type="entry name" value="Reg_prop"/>
    <property type="match status" value="10"/>
</dbReference>
<comment type="catalytic activity">
    <reaction evidence="1">
        <text>ATP + protein L-histidine = ADP + protein N-phospho-L-histidine.</text>
        <dbReference type="EC" id="2.7.13.3"/>
    </reaction>
</comment>
<dbReference type="InterPro" id="IPR011110">
    <property type="entry name" value="Reg_prop"/>
</dbReference>
<evidence type="ECO:0000259" key="14">
    <source>
        <dbReference type="PROSITE" id="PS01124"/>
    </source>
</evidence>
<dbReference type="GO" id="GO:0005524">
    <property type="term" value="F:ATP binding"/>
    <property type="evidence" value="ECO:0007669"/>
    <property type="project" value="UniProtKB-KW"/>
</dbReference>
<name>A0A363NZN6_9SPHI</name>
<feature type="domain" description="HTH araC/xylS-type" evidence="14">
    <location>
        <begin position="1263"/>
        <end position="1362"/>
    </location>
</feature>
<dbReference type="InterPro" id="IPR003661">
    <property type="entry name" value="HisK_dim/P_dom"/>
</dbReference>
<dbReference type="InterPro" id="IPR003594">
    <property type="entry name" value="HATPase_dom"/>
</dbReference>
<comment type="caution">
    <text evidence="17">The sequence shown here is derived from an EMBL/GenBank/DDBJ whole genome shotgun (WGS) entry which is preliminary data.</text>
</comment>
<accession>A0A363NZN6</accession>
<keyword evidence="4" id="KW-0808">Transferase</keyword>
<keyword evidence="12" id="KW-0812">Transmembrane</keyword>
<keyword evidence="3 11" id="KW-0597">Phosphoprotein</keyword>
<evidence type="ECO:0000256" key="10">
    <source>
        <dbReference type="ARBA" id="ARBA00023163"/>
    </source>
</evidence>
<keyword evidence="6" id="KW-0418">Kinase</keyword>
<dbReference type="InterPro" id="IPR018060">
    <property type="entry name" value="HTH_AraC"/>
</dbReference>
<dbReference type="Gene3D" id="1.10.287.130">
    <property type="match status" value="1"/>
</dbReference>
<feature type="domain" description="Histidine kinase" evidence="15">
    <location>
        <begin position="850"/>
        <end position="1067"/>
    </location>
</feature>
<evidence type="ECO:0000256" key="12">
    <source>
        <dbReference type="SAM" id="Phobius"/>
    </source>
</evidence>
<dbReference type="SMART" id="SM00388">
    <property type="entry name" value="HisKA"/>
    <property type="match status" value="1"/>
</dbReference>
<keyword evidence="10" id="KW-0804">Transcription</keyword>
<dbReference type="InterPro" id="IPR013783">
    <property type="entry name" value="Ig-like_fold"/>
</dbReference>
<evidence type="ECO:0000256" key="13">
    <source>
        <dbReference type="SAM" id="SignalP"/>
    </source>
</evidence>
<dbReference type="RefSeq" id="WP_108632557.1">
    <property type="nucleotide sequence ID" value="NZ_QCXX01000001.1"/>
</dbReference>
<dbReference type="InterPro" id="IPR005467">
    <property type="entry name" value="His_kinase_dom"/>
</dbReference>
<dbReference type="Gene3D" id="1.10.10.60">
    <property type="entry name" value="Homeodomain-like"/>
    <property type="match status" value="1"/>
</dbReference>
<evidence type="ECO:0000256" key="6">
    <source>
        <dbReference type="ARBA" id="ARBA00022777"/>
    </source>
</evidence>
<dbReference type="InterPro" id="IPR015943">
    <property type="entry name" value="WD40/YVTN_repeat-like_dom_sf"/>
</dbReference>
<keyword evidence="9" id="KW-0805">Transcription regulation</keyword>
<evidence type="ECO:0000256" key="4">
    <source>
        <dbReference type="ARBA" id="ARBA00022679"/>
    </source>
</evidence>
<dbReference type="Pfam" id="PF12833">
    <property type="entry name" value="HTH_18"/>
    <property type="match status" value="1"/>
</dbReference>
<dbReference type="SUPFAM" id="SSF52172">
    <property type="entry name" value="CheY-like"/>
    <property type="match status" value="1"/>
</dbReference>
<dbReference type="Pfam" id="PF02518">
    <property type="entry name" value="HATPase_c"/>
    <property type="match status" value="1"/>
</dbReference>
<dbReference type="InterPro" id="IPR036890">
    <property type="entry name" value="HATPase_C_sf"/>
</dbReference>
<dbReference type="PROSITE" id="PS50110">
    <property type="entry name" value="RESPONSE_REGULATORY"/>
    <property type="match status" value="1"/>
</dbReference>
<dbReference type="SMART" id="SM00342">
    <property type="entry name" value="HTH_ARAC"/>
    <property type="match status" value="1"/>
</dbReference>
<evidence type="ECO:0000256" key="11">
    <source>
        <dbReference type="PROSITE-ProRule" id="PRU00169"/>
    </source>
</evidence>
<dbReference type="OrthoDB" id="9809670at2"/>
<organism evidence="17 18">
    <name type="scientific">Sphingobacterium athyrii</name>
    <dbReference type="NCBI Taxonomy" id="2152717"/>
    <lineage>
        <taxon>Bacteria</taxon>
        <taxon>Pseudomonadati</taxon>
        <taxon>Bacteroidota</taxon>
        <taxon>Sphingobacteriia</taxon>
        <taxon>Sphingobacteriales</taxon>
        <taxon>Sphingobacteriaceae</taxon>
        <taxon>Sphingobacterium</taxon>
    </lineage>
</organism>
<feature type="transmembrane region" description="Helical" evidence="12">
    <location>
        <begin position="796"/>
        <end position="815"/>
    </location>
</feature>
<evidence type="ECO:0000256" key="2">
    <source>
        <dbReference type="ARBA" id="ARBA00012438"/>
    </source>
</evidence>
<dbReference type="SUPFAM" id="SSF63829">
    <property type="entry name" value="Calcium-dependent phosphotriesterase"/>
    <property type="match status" value="3"/>
</dbReference>
<dbReference type="Gene3D" id="3.40.50.2300">
    <property type="match status" value="1"/>
</dbReference>
<dbReference type="Gene3D" id="3.30.565.10">
    <property type="entry name" value="Histidine kinase-like ATPase, C-terminal domain"/>
    <property type="match status" value="1"/>
</dbReference>
<dbReference type="GO" id="GO:0043565">
    <property type="term" value="F:sequence-specific DNA binding"/>
    <property type="evidence" value="ECO:0007669"/>
    <property type="project" value="InterPro"/>
</dbReference>
<dbReference type="FunFam" id="2.60.40.10:FF:000791">
    <property type="entry name" value="Two-component system sensor histidine kinase/response regulator"/>
    <property type="match status" value="1"/>
</dbReference>
<dbReference type="SUPFAM" id="SSF46689">
    <property type="entry name" value="Homeodomain-like"/>
    <property type="match status" value="1"/>
</dbReference>
<protein>
    <recommendedName>
        <fullName evidence="2">histidine kinase</fullName>
        <ecNumber evidence="2">2.7.13.3</ecNumber>
    </recommendedName>
</protein>
<dbReference type="PRINTS" id="PR00344">
    <property type="entry name" value="BCTRLSENSOR"/>
</dbReference>
<dbReference type="FunFam" id="3.30.565.10:FF:000037">
    <property type="entry name" value="Hybrid sensor histidine kinase/response regulator"/>
    <property type="match status" value="1"/>
</dbReference>
<keyword evidence="12" id="KW-0472">Membrane</keyword>
<dbReference type="SUPFAM" id="SSF55874">
    <property type="entry name" value="ATPase domain of HSP90 chaperone/DNA topoisomerase II/histidine kinase"/>
    <property type="match status" value="1"/>
</dbReference>
<dbReference type="PANTHER" id="PTHR43547">
    <property type="entry name" value="TWO-COMPONENT HISTIDINE KINASE"/>
    <property type="match status" value="1"/>
</dbReference>
<dbReference type="Gene3D" id="2.60.40.10">
    <property type="entry name" value="Immunoglobulins"/>
    <property type="match status" value="1"/>
</dbReference>
<evidence type="ECO:0000256" key="5">
    <source>
        <dbReference type="ARBA" id="ARBA00022741"/>
    </source>
</evidence>
<feature type="chain" id="PRO_5016960178" description="histidine kinase" evidence="13">
    <location>
        <begin position="20"/>
        <end position="1368"/>
    </location>
</feature>
<dbReference type="EC" id="2.7.13.3" evidence="2"/>
<dbReference type="InterPro" id="IPR009057">
    <property type="entry name" value="Homeodomain-like_sf"/>
</dbReference>
<keyword evidence="13" id="KW-0732">Signal</keyword>
<dbReference type="PROSITE" id="PS50109">
    <property type="entry name" value="HIS_KIN"/>
    <property type="match status" value="1"/>
</dbReference>
<gene>
    <name evidence="17" type="ORF">DCO56_04775</name>
</gene>
<feature type="signal peptide" evidence="13">
    <location>
        <begin position="1"/>
        <end position="19"/>
    </location>
</feature>
<dbReference type="GO" id="GO:0000155">
    <property type="term" value="F:phosphorelay sensor kinase activity"/>
    <property type="evidence" value="ECO:0007669"/>
    <property type="project" value="InterPro"/>
</dbReference>
<dbReference type="InterPro" id="IPR001789">
    <property type="entry name" value="Sig_transdc_resp-reg_receiver"/>
</dbReference>
<evidence type="ECO:0000259" key="15">
    <source>
        <dbReference type="PROSITE" id="PS50109"/>
    </source>
</evidence>
<dbReference type="SMART" id="SM00448">
    <property type="entry name" value="REC"/>
    <property type="match status" value="1"/>
</dbReference>
<keyword evidence="18" id="KW-1185">Reference proteome</keyword>
<proteinExistence type="predicted"/>
<evidence type="ECO:0000259" key="16">
    <source>
        <dbReference type="PROSITE" id="PS50110"/>
    </source>
</evidence>
<evidence type="ECO:0000256" key="9">
    <source>
        <dbReference type="ARBA" id="ARBA00023015"/>
    </source>
</evidence>
<evidence type="ECO:0000256" key="7">
    <source>
        <dbReference type="ARBA" id="ARBA00022840"/>
    </source>
</evidence>
<dbReference type="Pfam" id="PF07495">
    <property type="entry name" value="Y_Y_Y"/>
    <property type="match status" value="1"/>
</dbReference>
<evidence type="ECO:0000256" key="3">
    <source>
        <dbReference type="ARBA" id="ARBA00022553"/>
    </source>
</evidence>
<dbReference type="FunFam" id="1.10.287.130:FF:000045">
    <property type="entry name" value="Two-component system sensor histidine kinase/response regulator"/>
    <property type="match status" value="1"/>
</dbReference>
<dbReference type="SUPFAM" id="SSF47384">
    <property type="entry name" value="Homodimeric domain of signal transducing histidine kinase"/>
    <property type="match status" value="1"/>
</dbReference>
<dbReference type="CDD" id="cd00075">
    <property type="entry name" value="HATPase"/>
    <property type="match status" value="1"/>
</dbReference>
<dbReference type="InterPro" id="IPR011006">
    <property type="entry name" value="CheY-like_superfamily"/>
</dbReference>
<dbReference type="InterPro" id="IPR036097">
    <property type="entry name" value="HisK_dim/P_sf"/>
</dbReference>
<feature type="modified residue" description="4-aspartylphosphate" evidence="11">
    <location>
        <position position="1159"/>
    </location>
</feature>
<keyword evidence="8" id="KW-0902">Two-component regulatory system</keyword>
<dbReference type="InterPro" id="IPR004358">
    <property type="entry name" value="Sig_transdc_His_kin-like_C"/>
</dbReference>
<dbReference type="Pfam" id="PF00512">
    <property type="entry name" value="HisKA"/>
    <property type="match status" value="1"/>
</dbReference>
<keyword evidence="7" id="KW-0067">ATP-binding</keyword>